<proteinExistence type="predicted"/>
<reference evidence="2 3" key="1">
    <citation type="journal article" date="2016" name="Nat. Commun.">
        <title>Thousands of microbial genomes shed light on interconnected biogeochemical processes in an aquifer system.</title>
        <authorList>
            <person name="Anantharaman K."/>
            <person name="Brown C.T."/>
            <person name="Hug L.A."/>
            <person name="Sharon I."/>
            <person name="Castelle C.J."/>
            <person name="Probst A.J."/>
            <person name="Thomas B.C."/>
            <person name="Singh A."/>
            <person name="Wilkins M.J."/>
            <person name="Karaoz U."/>
            <person name="Brodie E.L."/>
            <person name="Williams K.H."/>
            <person name="Hubbard S.S."/>
            <person name="Banfield J.F."/>
        </authorList>
    </citation>
    <scope>NUCLEOTIDE SEQUENCE [LARGE SCALE GENOMIC DNA]</scope>
</reference>
<dbReference type="EMBL" id="MFSP01000063">
    <property type="protein sequence ID" value="OGI67330.1"/>
    <property type="molecule type" value="Genomic_DNA"/>
</dbReference>
<dbReference type="Proteomes" id="UP000179076">
    <property type="component" value="Unassembled WGS sequence"/>
</dbReference>
<gene>
    <name evidence="2" type="ORF">A2W18_15375</name>
</gene>
<protein>
    <recommendedName>
        <fullName evidence="4">DUF1146 domain-containing protein</fullName>
    </recommendedName>
</protein>
<evidence type="ECO:0000313" key="2">
    <source>
        <dbReference type="EMBL" id="OGI67330.1"/>
    </source>
</evidence>
<organism evidence="2 3">
    <name type="scientific">Candidatus Muproteobacteria bacterium RBG_16_60_9</name>
    <dbReference type="NCBI Taxonomy" id="1817755"/>
    <lineage>
        <taxon>Bacteria</taxon>
        <taxon>Pseudomonadati</taxon>
        <taxon>Pseudomonadota</taxon>
        <taxon>Candidatus Muproteobacteria</taxon>
    </lineage>
</organism>
<sequence length="65" mass="7469">MQIVYYTVAGIVLYFAADWILRAIERRRGSVLEYRTLIFFFILLALALLSFQAIQYFLATSSSPG</sequence>
<dbReference type="AlphaFoldDB" id="A0A1F6VCG6"/>
<accession>A0A1F6VCG6</accession>
<keyword evidence="1" id="KW-0472">Membrane</keyword>
<keyword evidence="1" id="KW-1133">Transmembrane helix</keyword>
<feature type="transmembrane region" description="Helical" evidence="1">
    <location>
        <begin position="6"/>
        <end position="24"/>
    </location>
</feature>
<evidence type="ECO:0000313" key="3">
    <source>
        <dbReference type="Proteomes" id="UP000179076"/>
    </source>
</evidence>
<comment type="caution">
    <text evidence="2">The sequence shown here is derived from an EMBL/GenBank/DDBJ whole genome shotgun (WGS) entry which is preliminary data.</text>
</comment>
<name>A0A1F6VCG6_9PROT</name>
<evidence type="ECO:0000256" key="1">
    <source>
        <dbReference type="SAM" id="Phobius"/>
    </source>
</evidence>
<keyword evidence="1" id="KW-0812">Transmembrane</keyword>
<feature type="transmembrane region" description="Helical" evidence="1">
    <location>
        <begin position="36"/>
        <end position="58"/>
    </location>
</feature>
<evidence type="ECO:0008006" key="4">
    <source>
        <dbReference type="Google" id="ProtNLM"/>
    </source>
</evidence>